<feature type="compositionally biased region" description="Acidic residues" evidence="1">
    <location>
        <begin position="311"/>
        <end position="322"/>
    </location>
</feature>
<sequence length="356" mass="38338">MVSASGTPGATAAAASAGVNREFAPHDRERDAQTRWRGYRGSYPTLGATLRQLARVFEEEQGAKQSCLSAMKTTAAAMTRGKTSGNGTSRCWGGRRGMHVATNGSHGEPSPKAAQAAVKCAALPTLRTSLDWVRYLSYVPVYPIEEALDHLEHEHDDDILLALFYSPDLFKAYNYVQWIGLMVKATCSLLRAGVLDPITRIHGDDGDADGVFSIRVPSSGSTAALRDTGTNSSSGADHRHARGQPPLFCRDLVLPLLDGILTPGDLQLMRDHTVRVAIIDACYPLWNLTRVVWRHIGRDTYDVHERYWDSESNDGDENDQHDEADATAAAETAEVPAGNGAGSGGDAGHAEGQGKL</sequence>
<feature type="region of interest" description="Disordered" evidence="1">
    <location>
        <begin position="310"/>
        <end position="356"/>
    </location>
</feature>
<dbReference type="GeneID" id="92363573"/>
<dbReference type="AlphaFoldDB" id="A0A836GSC7"/>
<feature type="region of interest" description="Disordered" evidence="1">
    <location>
        <begin position="1"/>
        <end position="36"/>
    </location>
</feature>
<feature type="compositionally biased region" description="Low complexity" evidence="1">
    <location>
        <begin position="326"/>
        <end position="338"/>
    </location>
</feature>
<feature type="compositionally biased region" description="Basic and acidic residues" evidence="1">
    <location>
        <begin position="23"/>
        <end position="34"/>
    </location>
</feature>
<accession>A0A836GSC7</accession>
<evidence type="ECO:0000256" key="1">
    <source>
        <dbReference type="SAM" id="MobiDB-lite"/>
    </source>
</evidence>
<comment type="caution">
    <text evidence="2">The sequence shown here is derived from an EMBL/GenBank/DDBJ whole genome shotgun (WGS) entry which is preliminary data.</text>
</comment>
<dbReference type="EMBL" id="JAFHLR010000006">
    <property type="protein sequence ID" value="KAG5487272.1"/>
    <property type="molecule type" value="Genomic_DNA"/>
</dbReference>
<evidence type="ECO:0000313" key="3">
    <source>
        <dbReference type="Proteomes" id="UP000674143"/>
    </source>
</evidence>
<dbReference type="KEGG" id="loi:92363573"/>
<gene>
    <name evidence="2" type="ORF">LSCM4_07761</name>
</gene>
<dbReference type="Proteomes" id="UP000674143">
    <property type="component" value="Unassembled WGS sequence"/>
</dbReference>
<organism evidence="2 3">
    <name type="scientific">Leishmania orientalis</name>
    <dbReference type="NCBI Taxonomy" id="2249476"/>
    <lineage>
        <taxon>Eukaryota</taxon>
        <taxon>Discoba</taxon>
        <taxon>Euglenozoa</taxon>
        <taxon>Kinetoplastea</taxon>
        <taxon>Metakinetoplastina</taxon>
        <taxon>Trypanosomatida</taxon>
        <taxon>Trypanosomatidae</taxon>
        <taxon>Leishmaniinae</taxon>
        <taxon>Leishmania</taxon>
    </lineage>
</organism>
<dbReference type="RefSeq" id="XP_067065769.1">
    <property type="nucleotide sequence ID" value="XM_067209639.1"/>
</dbReference>
<reference evidence="3" key="2">
    <citation type="journal article" date="2021" name="Sci. Data">
        <title>Chromosome-scale genome sequencing, assembly and annotation of six genomes from subfamily Leishmaniinae.</title>
        <authorList>
            <person name="Almutairi H."/>
            <person name="Urbaniak M.D."/>
            <person name="Bates M.D."/>
            <person name="Jariyapan N."/>
            <person name="Kwakye-Nuako G."/>
            <person name="Thomaz Soccol V."/>
            <person name="Al-Salem W.S."/>
            <person name="Dillon R.J."/>
            <person name="Bates P.A."/>
            <person name="Gatherer D."/>
        </authorList>
    </citation>
    <scope>NUCLEOTIDE SEQUENCE [LARGE SCALE GENOMIC DNA]</scope>
</reference>
<evidence type="ECO:0000313" key="2">
    <source>
        <dbReference type="EMBL" id="KAG5487272.1"/>
    </source>
</evidence>
<keyword evidence="3" id="KW-1185">Reference proteome</keyword>
<reference evidence="3" key="1">
    <citation type="journal article" date="2021" name="Microbiol. Resour. Announc.">
        <title>LGAAP: Leishmaniinae Genome Assembly and Annotation Pipeline.</title>
        <authorList>
            <person name="Almutairi H."/>
            <person name="Urbaniak M.D."/>
            <person name="Bates M.D."/>
            <person name="Jariyapan N."/>
            <person name="Kwakye-Nuako G."/>
            <person name="Thomaz-Soccol V."/>
            <person name="Al-Salem W.S."/>
            <person name="Dillon R.J."/>
            <person name="Bates P.A."/>
            <person name="Gatherer D."/>
        </authorList>
    </citation>
    <scope>NUCLEOTIDE SEQUENCE [LARGE SCALE GENOMIC DNA]</scope>
</reference>
<proteinExistence type="predicted"/>
<feature type="compositionally biased region" description="Low complexity" evidence="1">
    <location>
        <begin position="1"/>
        <end position="18"/>
    </location>
</feature>
<protein>
    <submittedName>
        <fullName evidence="2">Uncharacterized protein</fullName>
    </submittedName>
</protein>
<feature type="region of interest" description="Disordered" evidence="1">
    <location>
        <begin position="221"/>
        <end position="241"/>
    </location>
</feature>
<feature type="compositionally biased region" description="Polar residues" evidence="1">
    <location>
        <begin position="221"/>
        <end position="235"/>
    </location>
</feature>
<name>A0A836GSC7_9TRYP</name>